<dbReference type="RefSeq" id="WP_377512128.1">
    <property type="nucleotide sequence ID" value="NZ_JBHULU010000037.1"/>
</dbReference>
<reference evidence="8" key="1">
    <citation type="journal article" date="2019" name="Int. J. Syst. Evol. Microbiol.">
        <title>The Global Catalogue of Microorganisms (GCM) 10K type strain sequencing project: providing services to taxonomists for standard genome sequencing and annotation.</title>
        <authorList>
            <consortium name="The Broad Institute Genomics Platform"/>
            <consortium name="The Broad Institute Genome Sequencing Center for Infectious Disease"/>
            <person name="Wu L."/>
            <person name="Ma J."/>
        </authorList>
    </citation>
    <scope>NUCLEOTIDE SEQUENCE [LARGE SCALE GENOMIC DNA]</scope>
    <source>
        <strain evidence="8">KCTC 42498</strain>
    </source>
</reference>
<dbReference type="Pfam" id="PF01546">
    <property type="entry name" value="Peptidase_M20"/>
    <property type="match status" value="1"/>
</dbReference>
<dbReference type="SUPFAM" id="SSF55031">
    <property type="entry name" value="Bacterial exopeptidase dimerisation domain"/>
    <property type="match status" value="1"/>
</dbReference>
<evidence type="ECO:0000256" key="2">
    <source>
        <dbReference type="ARBA" id="ARBA00022670"/>
    </source>
</evidence>
<organism evidence="7 8">
    <name type="scientific">Pontibacter locisalis</name>
    <dbReference type="NCBI Taxonomy" id="1719035"/>
    <lineage>
        <taxon>Bacteria</taxon>
        <taxon>Pseudomonadati</taxon>
        <taxon>Bacteroidota</taxon>
        <taxon>Cytophagia</taxon>
        <taxon>Cytophagales</taxon>
        <taxon>Hymenobacteraceae</taxon>
        <taxon>Pontibacter</taxon>
    </lineage>
</organism>
<dbReference type="EMBL" id="JBHULU010000037">
    <property type="protein sequence ID" value="MFD2516061.1"/>
    <property type="molecule type" value="Genomic_DNA"/>
</dbReference>
<keyword evidence="3" id="KW-0479">Metal-binding</keyword>
<evidence type="ECO:0000256" key="5">
    <source>
        <dbReference type="ARBA" id="ARBA00022833"/>
    </source>
</evidence>
<evidence type="ECO:0000313" key="8">
    <source>
        <dbReference type="Proteomes" id="UP001597544"/>
    </source>
</evidence>
<dbReference type="Gene3D" id="1.10.150.900">
    <property type="match status" value="1"/>
</dbReference>
<name>A0ABW5IR42_9BACT</name>
<protein>
    <submittedName>
        <fullName evidence="7">M20/M25/M40 family metallo-hydrolase</fullName>
    </submittedName>
</protein>
<feature type="domain" description="Peptidase M20 dimerisation" evidence="6">
    <location>
        <begin position="230"/>
        <end position="373"/>
    </location>
</feature>
<accession>A0ABW5IR42</accession>
<dbReference type="Pfam" id="PF07687">
    <property type="entry name" value="M20_dimer"/>
    <property type="match status" value="1"/>
</dbReference>
<dbReference type="PANTHER" id="PTHR45962:SF1">
    <property type="entry name" value="N-FATTY-ACYL-AMINO ACID SYNTHASE_HYDROLASE PM20D1"/>
    <property type="match status" value="1"/>
</dbReference>
<dbReference type="SUPFAM" id="SSF53187">
    <property type="entry name" value="Zn-dependent exopeptidases"/>
    <property type="match status" value="1"/>
</dbReference>
<dbReference type="Gene3D" id="3.40.630.10">
    <property type="entry name" value="Zn peptidases"/>
    <property type="match status" value="1"/>
</dbReference>
<evidence type="ECO:0000256" key="1">
    <source>
        <dbReference type="ARBA" id="ARBA00006247"/>
    </source>
</evidence>
<dbReference type="InterPro" id="IPR036264">
    <property type="entry name" value="Bact_exopeptidase_dim_dom"/>
</dbReference>
<dbReference type="PANTHER" id="PTHR45962">
    <property type="entry name" value="N-FATTY-ACYL-AMINO ACID SYNTHASE/HYDROLASE PM20D1"/>
    <property type="match status" value="1"/>
</dbReference>
<keyword evidence="4" id="KW-0378">Hydrolase</keyword>
<dbReference type="InterPro" id="IPR002933">
    <property type="entry name" value="Peptidase_M20"/>
</dbReference>
<dbReference type="InterPro" id="IPR011650">
    <property type="entry name" value="Peptidase_M20_dimer"/>
</dbReference>
<proteinExistence type="inferred from homology"/>
<keyword evidence="5" id="KW-0862">Zinc</keyword>
<dbReference type="InterPro" id="IPR047177">
    <property type="entry name" value="Pept_M20A"/>
</dbReference>
<evidence type="ECO:0000256" key="4">
    <source>
        <dbReference type="ARBA" id="ARBA00022801"/>
    </source>
</evidence>
<evidence type="ECO:0000256" key="3">
    <source>
        <dbReference type="ARBA" id="ARBA00022723"/>
    </source>
</evidence>
<gene>
    <name evidence="7" type="ORF">ACFSRY_19465</name>
</gene>
<keyword evidence="2" id="KW-0645">Protease</keyword>
<comment type="similarity">
    <text evidence="1">Belongs to the peptidase M20A family.</text>
</comment>
<dbReference type="Proteomes" id="UP001597544">
    <property type="component" value="Unassembled WGS sequence"/>
</dbReference>
<evidence type="ECO:0000313" key="7">
    <source>
        <dbReference type="EMBL" id="MFD2516061.1"/>
    </source>
</evidence>
<dbReference type="PROSITE" id="PS00758">
    <property type="entry name" value="ARGE_DAPE_CPG2_1"/>
    <property type="match status" value="1"/>
</dbReference>
<sequence>MVNLKKLVFSFPLLYLLSVAVVAQSTIFPVSLKTRKTAVNKLADVIQFQTVSSLNQEQFRYKEFKALHAYLQDAFPLIEENLTRNVVNQYSLLYTWKGSNSDLKPVLLSAHMDVVPVEAASEGGWQEEPFAGVVKEGFIWGRGTMDDKYRVMAIMEAVENLLEKGYQLERTVYLAFGHDEEVGGYEGAGKISAYLAEQGVELEAVFDEGLAIAEDVLPSISEPLALVGTAAKGNINLKLTVEGTGGHSSVPPKDSPIYILGNAISNLHAKPFKARMTPTTKETVAVLANNLGGKYQFAMRHYYLFKGKILKMLAKDRATDALIRTKMVPTILEAGDKYNVLPRIATAVINVRILNGETDETVLRHIQKAIDDDRVKIEVHGVYTPPSPVTATNTQVFESLRKAIVDNFENVLVVPALFPGSTDSKHYTNLTDNIFRFAPQVVNRKNAQLIHNVDERLAIDVYERSITFYDSLIRNTCGKNAEMNMVSDDDLNESVGVLGN</sequence>
<comment type="caution">
    <text evidence="7">The sequence shown here is derived from an EMBL/GenBank/DDBJ whole genome shotgun (WGS) entry which is preliminary data.</text>
</comment>
<dbReference type="Gene3D" id="3.30.70.360">
    <property type="match status" value="1"/>
</dbReference>
<evidence type="ECO:0000259" key="6">
    <source>
        <dbReference type="Pfam" id="PF07687"/>
    </source>
</evidence>
<dbReference type="InterPro" id="IPR001261">
    <property type="entry name" value="ArgE/DapE_CS"/>
</dbReference>
<keyword evidence="8" id="KW-1185">Reference proteome</keyword>